<dbReference type="RefSeq" id="WP_264325519.1">
    <property type="nucleotide sequence ID" value="NZ_JADEXQ010000041.1"/>
</dbReference>
<dbReference type="EMBL" id="JADEXQ010000041">
    <property type="protein sequence ID" value="MBE9030691.1"/>
    <property type="molecule type" value="Genomic_DNA"/>
</dbReference>
<gene>
    <name evidence="2" type="ORF">IQ266_13215</name>
</gene>
<sequence length="50" mass="5698">MKPMIWHPEANDQQVRAYFNEVNHAPYQTIVAVGVVGFCLFTLMVLLASF</sequence>
<dbReference type="Proteomes" id="UP000625316">
    <property type="component" value="Unassembled WGS sequence"/>
</dbReference>
<organism evidence="2 3">
    <name type="scientific">Romeriopsis navalis LEGE 11480</name>
    <dbReference type="NCBI Taxonomy" id="2777977"/>
    <lineage>
        <taxon>Bacteria</taxon>
        <taxon>Bacillati</taxon>
        <taxon>Cyanobacteriota</taxon>
        <taxon>Cyanophyceae</taxon>
        <taxon>Leptolyngbyales</taxon>
        <taxon>Leptolyngbyaceae</taxon>
        <taxon>Romeriopsis</taxon>
        <taxon>Romeriopsis navalis</taxon>
    </lineage>
</organism>
<reference evidence="2" key="1">
    <citation type="submission" date="2020-10" db="EMBL/GenBank/DDBJ databases">
        <authorList>
            <person name="Castelo-Branco R."/>
            <person name="Eusebio N."/>
            <person name="Adriana R."/>
            <person name="Vieira A."/>
            <person name="Brugerolle De Fraissinette N."/>
            <person name="Rezende De Castro R."/>
            <person name="Schneider M.P."/>
            <person name="Vasconcelos V."/>
            <person name="Leao P.N."/>
        </authorList>
    </citation>
    <scope>NUCLEOTIDE SEQUENCE</scope>
    <source>
        <strain evidence="2">LEGE 11480</strain>
    </source>
</reference>
<keyword evidence="1" id="KW-0472">Membrane</keyword>
<dbReference type="AlphaFoldDB" id="A0A928Z2S4"/>
<keyword evidence="1" id="KW-0812">Transmembrane</keyword>
<keyword evidence="3" id="KW-1185">Reference proteome</keyword>
<evidence type="ECO:0000256" key="1">
    <source>
        <dbReference type="SAM" id="Phobius"/>
    </source>
</evidence>
<accession>A0A928Z2S4</accession>
<evidence type="ECO:0000313" key="3">
    <source>
        <dbReference type="Proteomes" id="UP000625316"/>
    </source>
</evidence>
<feature type="transmembrane region" description="Helical" evidence="1">
    <location>
        <begin position="27"/>
        <end position="48"/>
    </location>
</feature>
<evidence type="ECO:0000313" key="2">
    <source>
        <dbReference type="EMBL" id="MBE9030691.1"/>
    </source>
</evidence>
<protein>
    <submittedName>
        <fullName evidence="2">Uncharacterized protein</fullName>
    </submittedName>
</protein>
<name>A0A928Z2S4_9CYAN</name>
<proteinExistence type="predicted"/>
<keyword evidence="1" id="KW-1133">Transmembrane helix</keyword>
<comment type="caution">
    <text evidence="2">The sequence shown here is derived from an EMBL/GenBank/DDBJ whole genome shotgun (WGS) entry which is preliminary data.</text>
</comment>